<dbReference type="Gene3D" id="1.10.10.10">
    <property type="entry name" value="Winged helix-like DNA-binding domain superfamily/Winged helix DNA-binding domain"/>
    <property type="match status" value="1"/>
</dbReference>
<dbReference type="AlphaFoldDB" id="A0A7H2BDQ5"/>
<evidence type="ECO:0000313" key="3">
    <source>
        <dbReference type="Proteomes" id="UP000516404"/>
    </source>
</evidence>
<dbReference type="SUPFAM" id="SSF46785">
    <property type="entry name" value="Winged helix' DNA-binding domain"/>
    <property type="match status" value="1"/>
</dbReference>
<dbReference type="InterPro" id="IPR039422">
    <property type="entry name" value="MarR/SlyA-like"/>
</dbReference>
<dbReference type="GO" id="GO:0006950">
    <property type="term" value="P:response to stress"/>
    <property type="evidence" value="ECO:0007669"/>
    <property type="project" value="TreeGrafter"/>
</dbReference>
<evidence type="ECO:0000313" key="2">
    <source>
        <dbReference type="EMBL" id="QNV37801.1"/>
    </source>
</evidence>
<dbReference type="EMBL" id="CP061539">
    <property type="protein sequence ID" value="QNV37801.1"/>
    <property type="molecule type" value="Genomic_DNA"/>
</dbReference>
<dbReference type="PANTHER" id="PTHR33164">
    <property type="entry name" value="TRANSCRIPTIONAL REGULATOR, MARR FAMILY"/>
    <property type="match status" value="1"/>
</dbReference>
<organism evidence="2 3">
    <name type="scientific">Rothia terrae</name>
    <dbReference type="NCBI Taxonomy" id="396015"/>
    <lineage>
        <taxon>Bacteria</taxon>
        <taxon>Bacillati</taxon>
        <taxon>Actinomycetota</taxon>
        <taxon>Actinomycetes</taxon>
        <taxon>Micrococcales</taxon>
        <taxon>Micrococcaceae</taxon>
        <taxon>Rothia</taxon>
    </lineage>
</organism>
<reference evidence="2 3" key="1">
    <citation type="submission" date="2020-09" db="EMBL/GenBank/DDBJ databases">
        <title>Investigation of environmental microbes.</title>
        <authorList>
            <person name="Ou Y."/>
            <person name="Kang Q."/>
        </authorList>
    </citation>
    <scope>NUCLEOTIDE SEQUENCE [LARGE SCALE GENOMIC DNA]</scope>
    <source>
        <strain evidence="2 3">KJZ-14</strain>
    </source>
</reference>
<dbReference type="PROSITE" id="PS50995">
    <property type="entry name" value="HTH_MARR_2"/>
    <property type="match status" value="1"/>
</dbReference>
<dbReference type="PRINTS" id="PR00598">
    <property type="entry name" value="HTHMARR"/>
</dbReference>
<dbReference type="InterPro" id="IPR036388">
    <property type="entry name" value="WH-like_DNA-bd_sf"/>
</dbReference>
<dbReference type="SMART" id="SM00347">
    <property type="entry name" value="HTH_MARR"/>
    <property type="match status" value="1"/>
</dbReference>
<dbReference type="GeneID" id="96622669"/>
<dbReference type="GO" id="GO:0003700">
    <property type="term" value="F:DNA-binding transcription factor activity"/>
    <property type="evidence" value="ECO:0007669"/>
    <property type="project" value="InterPro"/>
</dbReference>
<keyword evidence="3" id="KW-1185">Reference proteome</keyword>
<feature type="domain" description="HTH marR-type" evidence="1">
    <location>
        <begin position="11"/>
        <end position="151"/>
    </location>
</feature>
<dbReference type="PANTHER" id="PTHR33164:SF99">
    <property type="entry name" value="MARR FAMILY REGULATORY PROTEIN"/>
    <property type="match status" value="1"/>
</dbReference>
<dbReference type="InterPro" id="IPR036390">
    <property type="entry name" value="WH_DNA-bd_sf"/>
</dbReference>
<dbReference type="KEGG" id="rter:IDM49_00335"/>
<gene>
    <name evidence="2" type="ORF">IDM49_00335</name>
</gene>
<dbReference type="Proteomes" id="UP000516404">
    <property type="component" value="Chromosome"/>
</dbReference>
<dbReference type="RefSeq" id="WP_190724616.1">
    <property type="nucleotide sequence ID" value="NZ_CP061539.1"/>
</dbReference>
<dbReference type="Pfam" id="PF12802">
    <property type="entry name" value="MarR_2"/>
    <property type="match status" value="1"/>
</dbReference>
<evidence type="ECO:0000259" key="1">
    <source>
        <dbReference type="PROSITE" id="PS50995"/>
    </source>
</evidence>
<accession>A0A7H2BDQ5</accession>
<name>A0A7H2BDQ5_9MICC</name>
<protein>
    <submittedName>
        <fullName evidence="2">MarR family transcriptional regulator</fullName>
    </submittedName>
</protein>
<dbReference type="InterPro" id="IPR000835">
    <property type="entry name" value="HTH_MarR-typ"/>
</dbReference>
<sequence length="163" mass="18539">MHHQRPLPTAQTSLWQNYTEVNDYLQLVTDKTLKQQAGIRLVDFKVLQILVESPEAQTSQMVRMGHLSQMLKLSPSRLTYQINSLAKSGWVEKVSVDSDRRGAGVSITDAGREIFETARSIHKATLHDLVCGNLSKSEVEFLGAIYSRIFDSIDTHYRERSYN</sequence>
<proteinExistence type="predicted"/>